<gene>
    <name evidence="13" type="ORF">XPR_1054</name>
</gene>
<evidence type="ECO:0000256" key="4">
    <source>
        <dbReference type="ARBA" id="ARBA00022692"/>
    </source>
</evidence>
<dbReference type="Pfam" id="PF07715">
    <property type="entry name" value="Plug"/>
    <property type="match status" value="1"/>
</dbReference>
<organism evidence="13 14">
    <name type="scientific">Xanthomonas arboricola pv. pruni MAFF 301420</name>
    <dbReference type="NCBI Taxonomy" id="1418095"/>
    <lineage>
        <taxon>Bacteria</taxon>
        <taxon>Pseudomonadati</taxon>
        <taxon>Pseudomonadota</taxon>
        <taxon>Gammaproteobacteria</taxon>
        <taxon>Lysobacterales</taxon>
        <taxon>Lysobacteraceae</taxon>
        <taxon>Xanthomonas</taxon>
    </lineage>
</organism>
<dbReference type="InterPro" id="IPR039426">
    <property type="entry name" value="TonB-dep_rcpt-like"/>
</dbReference>
<evidence type="ECO:0000256" key="6">
    <source>
        <dbReference type="ARBA" id="ARBA00023136"/>
    </source>
</evidence>
<comment type="similarity">
    <text evidence="8 9">Belongs to the TonB-dependent receptor family.</text>
</comment>
<reference evidence="13 14" key="1">
    <citation type="submission" date="2014-01" db="EMBL/GenBank/DDBJ databases">
        <title>Genome sequence and analysis of Xanthomonas arboricola pv. pruni.</title>
        <authorList>
            <person name="Fujikawa T."/>
            <person name="Nakazono-Nagaoka E."/>
        </authorList>
    </citation>
    <scope>NUCLEOTIDE SEQUENCE [LARGE SCALE GENOMIC DNA]</scope>
    <source>
        <strain evidence="14">MAFF 301420</strain>
    </source>
</reference>
<dbReference type="InterPro" id="IPR037066">
    <property type="entry name" value="Plug_dom_sf"/>
</dbReference>
<feature type="domain" description="TonB-dependent receptor-like beta-barrel" evidence="11">
    <location>
        <begin position="343"/>
        <end position="846"/>
    </location>
</feature>
<dbReference type="PANTHER" id="PTHR47234">
    <property type="match status" value="1"/>
</dbReference>
<feature type="compositionally biased region" description="Basic residues" evidence="10">
    <location>
        <begin position="862"/>
        <end position="871"/>
    </location>
</feature>
<evidence type="ECO:0000313" key="14">
    <source>
        <dbReference type="Proteomes" id="UP000019084"/>
    </source>
</evidence>
<evidence type="ECO:0008006" key="15">
    <source>
        <dbReference type="Google" id="ProtNLM"/>
    </source>
</evidence>
<keyword evidence="5 9" id="KW-0798">TonB box</keyword>
<dbReference type="GO" id="GO:0009279">
    <property type="term" value="C:cell outer membrane"/>
    <property type="evidence" value="ECO:0007669"/>
    <property type="project" value="UniProtKB-SubCell"/>
</dbReference>
<dbReference type="InterPro" id="IPR012910">
    <property type="entry name" value="Plug_dom"/>
</dbReference>
<keyword evidence="3 8" id="KW-1134">Transmembrane beta strand</keyword>
<dbReference type="PANTHER" id="PTHR47234:SF1">
    <property type="entry name" value="TONB-DEPENDENT RECEPTOR"/>
    <property type="match status" value="1"/>
</dbReference>
<keyword evidence="2 8" id="KW-0813">Transport</keyword>
<dbReference type="AlphaFoldDB" id="W4SES6"/>
<feature type="compositionally biased region" description="Low complexity" evidence="10">
    <location>
        <begin position="10"/>
        <end position="26"/>
    </location>
</feature>
<evidence type="ECO:0000256" key="5">
    <source>
        <dbReference type="ARBA" id="ARBA00023077"/>
    </source>
</evidence>
<keyword evidence="6 8" id="KW-0472">Membrane</keyword>
<protein>
    <recommendedName>
        <fullName evidence="15">TonB-dependent outer membrane receptor</fullName>
    </recommendedName>
</protein>
<feature type="compositionally biased region" description="Basic and acidic residues" evidence="10">
    <location>
        <begin position="884"/>
        <end position="900"/>
    </location>
</feature>
<name>W4SES6_9XANT</name>
<evidence type="ECO:0000256" key="9">
    <source>
        <dbReference type="RuleBase" id="RU003357"/>
    </source>
</evidence>
<evidence type="ECO:0000259" key="12">
    <source>
        <dbReference type="Pfam" id="PF07715"/>
    </source>
</evidence>
<dbReference type="SUPFAM" id="SSF56935">
    <property type="entry name" value="Porins"/>
    <property type="match status" value="1"/>
</dbReference>
<proteinExistence type="inferred from homology"/>
<comment type="subcellular location">
    <subcellularLocation>
        <location evidence="1 8">Cell outer membrane</location>
        <topology evidence="1 8">Multi-pass membrane protein</topology>
    </subcellularLocation>
</comment>
<dbReference type="Gene3D" id="2.170.130.10">
    <property type="entry name" value="TonB-dependent receptor, plug domain"/>
    <property type="match status" value="1"/>
</dbReference>
<sequence length="988" mass="109257">MSLALTAAIAPSAAAQQAEPEQPRATSTLDAVSVTGSRIKRAQVEGAQPVVTISAQQIQQEGFATVYDVLNSMNQQGSVEADTQWGSHTPNASPINLRDLGPGRTLLLVNGHRVADYPLPYGGESNFSNYSNIPSAAVERIDILTGGASAIYGSDAVAGVVNVILKRDYQGDQVRLRGGTATEGGRDSFDVSWAGGRTGENWSLTYALQATRRDPLSGRDRPEMDDSDDMAYSNWTGQNRRYGFNPFTGLSLVDANTNERIAPPAGTCARFGGEFIDGQRLSYNQNTGVVTNAGDYCGVARDYGDWGLVTGSEDYSAYLYGTWKFGEHTEAWATLSANRSIGRWTYDPPYVYLGPFQDVDTGRSLYAIRQLTRREAGGWDRLANYNKEQSWDLSAGLRGVWADRFDWELSVGRSRYTVDEYVRTVDTARATDYFLGSPTGTAADGTPIYAINQARLYAPLSSSEYDELVAKSHNSAYSWVNQASFSLSGDLVQGWAGPIRFATVAEVAKQGYQLSPDPCANECYPVDVVDSGGERMRSSAGLELQIPLLSTLSANVAGRYDRYGSYRSSAAIPTDVGTQSDTTWSAGLEWRPVESLLVRSTLATSFRAPDMHYVLGEPSSTNQTVIDQYRCIATGAYLTGGCNDENSNIYYTVDVNRRGTPDLRSETGRSFTGGVVWDIVQGLSLSVDYYRIELEEMIKDLDRDEILSAEAGCRTGTTISGGAWNNPGGAGYCDTITSRVLRNADGTIASIERGPINLAQMETSGIDASLKYRLATAGWGNFQLSLDYNNLLAYREQIYRTDSDENRRDERVRSRVRGSVHWDNGGAWDWTVYFRRLGSMRAVNWGTCERFDDGYQQCLGRMRGHRHRQRASGREQQALRRPRRPGDLLEPQHRLQDHRPRQGQLLRQQRVQRSGLREQGALLRLRLLQHHLVQPDRPRSGGGICVYVLIEGAGRIARHGTAPWRAMHRRCHLRRQAVPDPGLPMRAW</sequence>
<feature type="region of interest" description="Disordered" evidence="10">
    <location>
        <begin position="862"/>
        <end position="902"/>
    </location>
</feature>
<evidence type="ECO:0000256" key="7">
    <source>
        <dbReference type="ARBA" id="ARBA00023237"/>
    </source>
</evidence>
<dbReference type="Pfam" id="PF00593">
    <property type="entry name" value="TonB_dep_Rec_b-barrel"/>
    <property type="match status" value="1"/>
</dbReference>
<dbReference type="EMBL" id="BAVC01000064">
    <property type="protein sequence ID" value="GAE54419.1"/>
    <property type="molecule type" value="Genomic_DNA"/>
</dbReference>
<dbReference type="InterPro" id="IPR036942">
    <property type="entry name" value="Beta-barrel_TonB_sf"/>
</dbReference>
<dbReference type="PROSITE" id="PS52016">
    <property type="entry name" value="TONB_DEPENDENT_REC_3"/>
    <property type="match status" value="1"/>
</dbReference>
<dbReference type="Proteomes" id="UP000019084">
    <property type="component" value="Unassembled WGS sequence"/>
</dbReference>
<keyword evidence="7 8" id="KW-0998">Cell outer membrane</keyword>
<evidence type="ECO:0000259" key="11">
    <source>
        <dbReference type="Pfam" id="PF00593"/>
    </source>
</evidence>
<evidence type="ECO:0000313" key="13">
    <source>
        <dbReference type="EMBL" id="GAE54419.1"/>
    </source>
</evidence>
<accession>W4SES6</accession>
<comment type="caution">
    <text evidence="13">The sequence shown here is derived from an EMBL/GenBank/DDBJ whole genome shotgun (WGS) entry which is preliminary data.</text>
</comment>
<feature type="domain" description="TonB-dependent receptor plug" evidence="12">
    <location>
        <begin position="45"/>
        <end position="160"/>
    </location>
</feature>
<dbReference type="Gene3D" id="2.40.170.20">
    <property type="entry name" value="TonB-dependent receptor, beta-barrel domain"/>
    <property type="match status" value="1"/>
</dbReference>
<keyword evidence="4 8" id="KW-0812">Transmembrane</keyword>
<feature type="region of interest" description="Disordered" evidence="10">
    <location>
        <begin position="10"/>
        <end position="29"/>
    </location>
</feature>
<evidence type="ECO:0000256" key="8">
    <source>
        <dbReference type="PROSITE-ProRule" id="PRU01360"/>
    </source>
</evidence>
<evidence type="ECO:0000256" key="1">
    <source>
        <dbReference type="ARBA" id="ARBA00004571"/>
    </source>
</evidence>
<evidence type="ECO:0000256" key="2">
    <source>
        <dbReference type="ARBA" id="ARBA00022448"/>
    </source>
</evidence>
<dbReference type="InterPro" id="IPR000531">
    <property type="entry name" value="Beta-barrel_TonB"/>
</dbReference>
<evidence type="ECO:0000256" key="10">
    <source>
        <dbReference type="SAM" id="MobiDB-lite"/>
    </source>
</evidence>
<evidence type="ECO:0000256" key="3">
    <source>
        <dbReference type="ARBA" id="ARBA00022452"/>
    </source>
</evidence>